<sequence length="820" mass="93127">MRCFLCKSDHGSPNGLVKHLKVIHGLCAGRTLYLKCGQVGCSHSFGSFSGFRKHLNKWHVSSSFESVEDDFSHPSSMLNTSNATHVEVLAEYESETESELPSPDLVNSCAAVISDLKAAGVGQSTVNSVVISMEELVQDIHQHAKETVIKTVFSDERETEMCKKVVACFQELENPFTILNSEYKRSNFFTSKWETVEPVECVVGSRFDTRRNKKTGTYDQVVVQDTFMYIPILSTLQSIFKSQYAAEMLKRPATDNSRLRDICDGSFFKSHPLFSTEKHAVQIQMFYDDFEVANPLGSKKGIHKLGAIYFTLRNFSPKWNSFLSNIHLCALFHAQDLKRYGFIEILAPVVRDIKVLESDGIDIPLYSGRVRGSVVQVTGDNLGLHGLFGLVESFSARYCCRFCLAEKDDFQTEFSEDSSKIVLRTKDMHTAHCQEIACNPSLPYVFGVKRTCLLNSLKYFHTTENFSVDVMHDLLEGVAQYELKCLFVYLKEKHVTLEELNSRIQSFDYGFMERNNRPVAVNLKEGSNDLGLNAIQSWCLLRNVPLIFGDLVTSTDQHWALLLLLLQIVNIVFSPLLSQGLCVYLKHLIVEHHKLFKKLYPQKRLLPKHHFLIHYPRCIQKIGPVLHSWCMRYEGKHNYFKKQLKSFKNITKTLAKKHQNHMAYSWRSSATFTRLDIGPGKMVSLNMVKGGSAIVHAMQVPSCIQVMKVNWAKQTGFFYRPLMVICGKVECEIPLFYQIESVLIINEKLLLLTLPLFTVAFQEHFHAYEVARSKQDFMGNASPFSRASAQGKAHVSSETGMAEIPAKTAQGWTADPEQRL</sequence>
<dbReference type="Proteomes" id="UP000515152">
    <property type="component" value="Chromosome 13"/>
</dbReference>
<dbReference type="KEGG" id="char:116223244"/>
<evidence type="ECO:0000313" key="3">
    <source>
        <dbReference type="RefSeq" id="XP_031435146.1"/>
    </source>
</evidence>
<proteinExistence type="predicted"/>
<protein>
    <submittedName>
        <fullName evidence="3">Uncharacterized protein LOC116223244</fullName>
    </submittedName>
</protein>
<keyword evidence="2" id="KW-1185">Reference proteome</keyword>
<name>A0A6P8GDQ5_CLUHA</name>
<dbReference type="PANTHER" id="PTHR31912:SF36">
    <property type="entry name" value="C2H2-TYPE DOMAIN-CONTAINING PROTEIN"/>
    <property type="match status" value="1"/>
</dbReference>
<dbReference type="OrthoDB" id="10034966at2759"/>
<gene>
    <name evidence="3" type="primary">LOC116223244</name>
</gene>
<evidence type="ECO:0000259" key="1">
    <source>
        <dbReference type="PROSITE" id="PS00028"/>
    </source>
</evidence>
<reference evidence="3" key="1">
    <citation type="submission" date="2025-08" db="UniProtKB">
        <authorList>
            <consortium name="RefSeq"/>
        </authorList>
    </citation>
    <scope>IDENTIFICATION</scope>
</reference>
<feature type="domain" description="C2H2-type" evidence="1">
    <location>
        <begin position="36"/>
        <end position="59"/>
    </location>
</feature>
<dbReference type="InterPro" id="IPR013087">
    <property type="entry name" value="Znf_C2H2_type"/>
</dbReference>
<dbReference type="AlphaFoldDB" id="A0A6P8GDQ5"/>
<dbReference type="RefSeq" id="XP_031435146.1">
    <property type="nucleotide sequence ID" value="XM_031579286.1"/>
</dbReference>
<organism evidence="2 3">
    <name type="scientific">Clupea harengus</name>
    <name type="common">Atlantic herring</name>
    <dbReference type="NCBI Taxonomy" id="7950"/>
    <lineage>
        <taxon>Eukaryota</taxon>
        <taxon>Metazoa</taxon>
        <taxon>Chordata</taxon>
        <taxon>Craniata</taxon>
        <taxon>Vertebrata</taxon>
        <taxon>Euteleostomi</taxon>
        <taxon>Actinopterygii</taxon>
        <taxon>Neopterygii</taxon>
        <taxon>Teleostei</taxon>
        <taxon>Clupei</taxon>
        <taxon>Clupeiformes</taxon>
        <taxon>Clupeoidei</taxon>
        <taxon>Clupeidae</taxon>
        <taxon>Clupea</taxon>
    </lineage>
</organism>
<dbReference type="PANTHER" id="PTHR31912">
    <property type="entry name" value="IP13529P"/>
    <property type="match status" value="1"/>
</dbReference>
<accession>A0A6P8GDQ5</accession>
<dbReference type="GeneID" id="116223244"/>
<evidence type="ECO:0000313" key="2">
    <source>
        <dbReference type="Proteomes" id="UP000515152"/>
    </source>
</evidence>
<dbReference type="PROSITE" id="PS00028">
    <property type="entry name" value="ZINC_FINGER_C2H2_1"/>
    <property type="match status" value="1"/>
</dbReference>